<evidence type="ECO:0000256" key="3">
    <source>
        <dbReference type="ARBA" id="ARBA00022679"/>
    </source>
</evidence>
<evidence type="ECO:0000256" key="5">
    <source>
        <dbReference type="ARBA" id="ARBA00022729"/>
    </source>
</evidence>
<dbReference type="Gene3D" id="2.30.30.100">
    <property type="match status" value="6"/>
</dbReference>
<evidence type="ECO:0000256" key="7">
    <source>
        <dbReference type="RuleBase" id="RU361228"/>
    </source>
</evidence>
<keyword evidence="4" id="KW-0548">Nucleotidyltransferase</keyword>
<evidence type="ECO:0000313" key="9">
    <source>
        <dbReference type="EMBL" id="CAF3747993.1"/>
    </source>
</evidence>
<organism evidence="9 10">
    <name type="scientific">Adineta steineri</name>
    <dbReference type="NCBI Taxonomy" id="433720"/>
    <lineage>
        <taxon>Eukaryota</taxon>
        <taxon>Metazoa</taxon>
        <taxon>Spiralia</taxon>
        <taxon>Gnathifera</taxon>
        <taxon>Rotifera</taxon>
        <taxon>Eurotatoria</taxon>
        <taxon>Bdelloidea</taxon>
        <taxon>Adinetida</taxon>
        <taxon>Adinetidae</taxon>
        <taxon>Adineta</taxon>
    </lineage>
</organism>
<name>A0A818Y0Z9_9BILA</name>
<comment type="similarity">
    <text evidence="1 7">Belongs to the Arg-specific ADP-ribosyltransferase family.</text>
</comment>
<keyword evidence="8" id="KW-0812">Transmembrane</keyword>
<dbReference type="PANTHER" id="PTHR46580">
    <property type="entry name" value="SENSOR KINASE-RELATED"/>
    <property type="match status" value="1"/>
</dbReference>
<gene>
    <name evidence="9" type="ORF">OXD698_LOCUS15284</name>
</gene>
<protein>
    <recommendedName>
        <fullName evidence="7">NAD(P)(+)--arginine ADP-ribosyltransferase</fullName>
        <ecNumber evidence="7">2.4.2.31</ecNumber>
    </recommendedName>
    <alternativeName>
        <fullName evidence="7">Mono(ADP-ribosyl)transferase</fullName>
    </alternativeName>
</protein>
<keyword evidence="7" id="KW-0521">NADP</keyword>
<dbReference type="Proteomes" id="UP000663844">
    <property type="component" value="Unassembled WGS sequence"/>
</dbReference>
<dbReference type="AlphaFoldDB" id="A0A818Y0Z9"/>
<keyword evidence="8" id="KW-1133">Transmembrane helix</keyword>
<keyword evidence="3 7" id="KW-0808">Transferase</keyword>
<feature type="transmembrane region" description="Helical" evidence="8">
    <location>
        <begin position="312"/>
        <end position="334"/>
    </location>
</feature>
<dbReference type="Pfam" id="PF01129">
    <property type="entry name" value="ART"/>
    <property type="match status" value="1"/>
</dbReference>
<evidence type="ECO:0000256" key="1">
    <source>
        <dbReference type="ARBA" id="ARBA00009558"/>
    </source>
</evidence>
<dbReference type="EC" id="2.4.2.31" evidence="7"/>
<feature type="non-terminal residue" evidence="9">
    <location>
        <position position="1"/>
    </location>
</feature>
<keyword evidence="7" id="KW-0520">NAD</keyword>
<dbReference type="SUPFAM" id="SSF69318">
    <property type="entry name" value="Integrin alpha N-terminal domain"/>
    <property type="match status" value="1"/>
</dbReference>
<dbReference type="InterPro" id="IPR013517">
    <property type="entry name" value="FG-GAP"/>
</dbReference>
<sequence>MTTDHNQFELHETTFGDEFLNDQQPILGKDMEINTGLSKSLNRLETRNNRGVEVIPNDLILKQMNNINDITANLGPIIEYAQEPLVSLTEACAPLITTIDNLSVYVQQALKETPNPPPDKLTIDESAAIRLYTLEWEGKHHSLYSMLNHTLKKEPREKLRPYFKYLKLFLTALTKLPCVPSLVIWRGVTKDLSGQFPPGTSVIWWSFTSCTTSLPVLKNNMYLGDDGKRTLFSVEAINSRDVRAHSHFVNEDEVLLLPGTQMIVQSQFSPAPDLYIIHLKQIEPEEVLLEPPFPGACLYPKIGRACYRKKRFIIPVCLLTIIIIVATVLGAVIGHKSPKTICQRPFEQSKKYSVGSDPSYAALGHFRNDREIDVAVTNRDVNTVTILFGNGQGAFKYPWLYDVGRGPISVLSYDLNNDKKMDLLIANQYNNTVSVLLGHGNASFQAIQNYDVGRQPMYAISADFNNDGKLDIAVVNSNDSTVSILLANANGAFQTSMNYAVGQTPSSLVSADFDNDHKFDLAVANFDDNTISLLKGNGDGSFRTQIKYAVPPGPYSIISSDFNSDNKMDLAVVNQKDNTVSVLLGNGAGDFQTPTNYSVGQMPWSLISTELDNDNKLDLAVVSYADSSLSVLHGNGDGTFQPRKTYIV</sequence>
<keyword evidence="8" id="KW-0472">Membrane</keyword>
<evidence type="ECO:0000256" key="8">
    <source>
        <dbReference type="SAM" id="Phobius"/>
    </source>
</evidence>
<dbReference type="InterPro" id="IPR028994">
    <property type="entry name" value="Integrin_alpha_N"/>
</dbReference>
<dbReference type="PROSITE" id="PS51996">
    <property type="entry name" value="TR_MART"/>
    <property type="match status" value="1"/>
</dbReference>
<dbReference type="GO" id="GO:0016779">
    <property type="term" value="F:nucleotidyltransferase activity"/>
    <property type="evidence" value="ECO:0007669"/>
    <property type="project" value="UniProtKB-KW"/>
</dbReference>
<dbReference type="Pfam" id="PF13517">
    <property type="entry name" value="FG-GAP_3"/>
    <property type="match status" value="2"/>
</dbReference>
<keyword evidence="5" id="KW-0732">Signal</keyword>
<dbReference type="SUPFAM" id="SSF56399">
    <property type="entry name" value="ADP-ribosylation"/>
    <property type="match status" value="1"/>
</dbReference>
<evidence type="ECO:0000256" key="2">
    <source>
        <dbReference type="ARBA" id="ARBA00022676"/>
    </source>
</evidence>
<evidence type="ECO:0000313" key="10">
    <source>
        <dbReference type="Proteomes" id="UP000663844"/>
    </source>
</evidence>
<comment type="caution">
    <text evidence="9">The sequence shown here is derived from an EMBL/GenBank/DDBJ whole genome shotgun (WGS) entry which is preliminary data.</text>
</comment>
<dbReference type="EMBL" id="CAJOAZ010001002">
    <property type="protein sequence ID" value="CAF3747993.1"/>
    <property type="molecule type" value="Genomic_DNA"/>
</dbReference>
<comment type="catalytic activity">
    <reaction evidence="6 7">
        <text>L-arginyl-[protein] + NAD(+) = N(omega)-(ADP-D-ribosyl)-L-arginyl-[protein] + nicotinamide + H(+)</text>
        <dbReference type="Rhea" id="RHEA:19149"/>
        <dbReference type="Rhea" id="RHEA-COMP:10532"/>
        <dbReference type="Rhea" id="RHEA-COMP:15087"/>
        <dbReference type="ChEBI" id="CHEBI:15378"/>
        <dbReference type="ChEBI" id="CHEBI:17154"/>
        <dbReference type="ChEBI" id="CHEBI:29965"/>
        <dbReference type="ChEBI" id="CHEBI:57540"/>
        <dbReference type="ChEBI" id="CHEBI:142554"/>
        <dbReference type="EC" id="2.4.2.31"/>
    </reaction>
</comment>
<evidence type="ECO:0000256" key="4">
    <source>
        <dbReference type="ARBA" id="ARBA00022695"/>
    </source>
</evidence>
<dbReference type="GO" id="GO:0106274">
    <property type="term" value="F:NAD+-protein-arginine ADP-ribosyltransferase activity"/>
    <property type="evidence" value="ECO:0007669"/>
    <property type="project" value="UniProtKB-EC"/>
</dbReference>
<keyword evidence="2 7" id="KW-0328">Glycosyltransferase</keyword>
<dbReference type="Gene3D" id="3.90.176.10">
    <property type="entry name" value="Toxin ADP-ribosyltransferase, Chain A, domain 1"/>
    <property type="match status" value="1"/>
</dbReference>
<accession>A0A818Y0Z9</accession>
<evidence type="ECO:0000256" key="6">
    <source>
        <dbReference type="ARBA" id="ARBA00047597"/>
    </source>
</evidence>
<proteinExistence type="inferred from homology"/>
<reference evidence="9" key="1">
    <citation type="submission" date="2021-02" db="EMBL/GenBank/DDBJ databases">
        <authorList>
            <person name="Nowell W R."/>
        </authorList>
    </citation>
    <scope>NUCLEOTIDE SEQUENCE</scope>
</reference>
<dbReference type="InterPro" id="IPR000768">
    <property type="entry name" value="ART"/>
</dbReference>